<feature type="transmembrane region" description="Helical" evidence="2">
    <location>
        <begin position="118"/>
        <end position="139"/>
    </location>
</feature>
<organism evidence="3">
    <name type="scientific">Myoviridae sp. ctlHW5</name>
    <dbReference type="NCBI Taxonomy" id="2826691"/>
    <lineage>
        <taxon>Viruses</taxon>
        <taxon>Duplodnaviria</taxon>
        <taxon>Heunggongvirae</taxon>
        <taxon>Uroviricota</taxon>
        <taxon>Caudoviricetes</taxon>
    </lineage>
</organism>
<keyword evidence="1" id="KW-0175">Coiled coil</keyword>
<sequence>MKIDIQDAIEQLKELKKEITNLRLEIAKNLVSVSSAILAILIALKNGASGNTHLLHYAYVLFLLCILSGLMLLYGVLKQFRKMDKDWLGLIISSSLEDFSYPDTKPIVSSKYDGFLKVLEIVCIFSFLMALVLLIWHSFL</sequence>
<dbReference type="EMBL" id="BK015089">
    <property type="protein sequence ID" value="DAD90573.1"/>
    <property type="molecule type" value="Genomic_DNA"/>
</dbReference>
<protein>
    <submittedName>
        <fullName evidence="3">Uncharacterized protein</fullName>
    </submittedName>
</protein>
<keyword evidence="2" id="KW-0472">Membrane</keyword>
<accession>A0A8S5N714</accession>
<keyword evidence="2" id="KW-0812">Transmembrane</keyword>
<evidence type="ECO:0000313" key="3">
    <source>
        <dbReference type="EMBL" id="DAD90573.1"/>
    </source>
</evidence>
<feature type="coiled-coil region" evidence="1">
    <location>
        <begin position="2"/>
        <end position="32"/>
    </location>
</feature>
<name>A0A8S5N714_9CAUD</name>
<keyword evidence="2" id="KW-1133">Transmembrane helix</keyword>
<reference evidence="3" key="1">
    <citation type="journal article" date="2021" name="Proc. Natl. Acad. Sci. U.S.A.">
        <title>A Catalog of Tens of Thousands of Viruses from Human Metagenomes Reveals Hidden Associations with Chronic Diseases.</title>
        <authorList>
            <person name="Tisza M.J."/>
            <person name="Buck C.B."/>
        </authorList>
    </citation>
    <scope>NUCLEOTIDE SEQUENCE</scope>
    <source>
        <strain evidence="3">CtlHW5</strain>
    </source>
</reference>
<proteinExistence type="predicted"/>
<evidence type="ECO:0000256" key="1">
    <source>
        <dbReference type="SAM" id="Coils"/>
    </source>
</evidence>
<feature type="transmembrane region" description="Helical" evidence="2">
    <location>
        <begin position="56"/>
        <end position="77"/>
    </location>
</feature>
<evidence type="ECO:0000256" key="2">
    <source>
        <dbReference type="SAM" id="Phobius"/>
    </source>
</evidence>
<feature type="transmembrane region" description="Helical" evidence="2">
    <location>
        <begin position="26"/>
        <end position="44"/>
    </location>
</feature>